<feature type="transmembrane region" description="Helical" evidence="1">
    <location>
        <begin position="96"/>
        <end position="116"/>
    </location>
</feature>
<keyword evidence="1" id="KW-0812">Transmembrane</keyword>
<evidence type="ECO:0000313" key="2">
    <source>
        <dbReference type="EMBL" id="SQG50888.1"/>
    </source>
</evidence>
<reference evidence="2 3" key="1">
    <citation type="submission" date="2018-06" db="EMBL/GenBank/DDBJ databases">
        <authorList>
            <consortium name="Pathogen Informatics"/>
            <person name="Doyle S."/>
        </authorList>
    </citation>
    <scope>NUCLEOTIDE SEQUENCE [LARGE SCALE GENOMIC DNA]</scope>
    <source>
        <strain evidence="2 3">NCTC7908</strain>
    </source>
</reference>
<organism evidence="2 3">
    <name type="scientific">Corynebacterium ulcerans</name>
    <dbReference type="NCBI Taxonomy" id="65058"/>
    <lineage>
        <taxon>Bacteria</taxon>
        <taxon>Bacillati</taxon>
        <taxon>Actinomycetota</taxon>
        <taxon>Actinomycetes</taxon>
        <taxon>Mycobacteriales</taxon>
        <taxon>Corynebacteriaceae</taxon>
        <taxon>Corynebacterium</taxon>
    </lineage>
</organism>
<sequence length="196" mass="22227">MCCEEQRCVAETMRSKKLHIRNLRKGEKAMDDRQFPRAVGVNKELQQPEVDLRELFATAEDAQHKVSASSPQWRRTLMGVLVSAIFYSQLIEIPWLSISVLFFFLVIFIVAGVYGYRTRGVRQAVRGSGKPMQQWWLHDVPPGQRKWALAGYMLLILSPFLVSSARDFGIVAGVILATLLSGVAIFWFAKYSEAMS</sequence>
<name>A0ABD7MS37_CORUL</name>
<feature type="transmembrane region" description="Helical" evidence="1">
    <location>
        <begin position="168"/>
        <end position="189"/>
    </location>
</feature>
<dbReference type="EMBL" id="LS483400">
    <property type="protein sequence ID" value="SQG50888.1"/>
    <property type="molecule type" value="Genomic_DNA"/>
</dbReference>
<dbReference type="AlphaFoldDB" id="A0ABD7MS37"/>
<feature type="transmembrane region" description="Helical" evidence="1">
    <location>
        <begin position="147"/>
        <end position="162"/>
    </location>
</feature>
<gene>
    <name evidence="2" type="ORF">NCTC7908_00930</name>
</gene>
<dbReference type="Proteomes" id="UP000248741">
    <property type="component" value="Chromosome 1"/>
</dbReference>
<protein>
    <submittedName>
        <fullName evidence="2">Uncharacterized protein</fullName>
    </submittedName>
</protein>
<evidence type="ECO:0000256" key="1">
    <source>
        <dbReference type="SAM" id="Phobius"/>
    </source>
</evidence>
<proteinExistence type="predicted"/>
<accession>A0ABD7MS37</accession>
<keyword evidence="1" id="KW-1133">Transmembrane helix</keyword>
<keyword evidence="1" id="KW-0472">Membrane</keyword>
<evidence type="ECO:0000313" key="3">
    <source>
        <dbReference type="Proteomes" id="UP000248741"/>
    </source>
</evidence>